<comment type="catalytic activity">
    <reaction evidence="10 11">
        <text>L-serine = pyruvate + NH4(+)</text>
        <dbReference type="Rhea" id="RHEA:19169"/>
        <dbReference type="ChEBI" id="CHEBI:15361"/>
        <dbReference type="ChEBI" id="CHEBI:28938"/>
        <dbReference type="ChEBI" id="CHEBI:33384"/>
        <dbReference type="EC" id="4.3.1.17"/>
    </reaction>
</comment>
<dbReference type="PANTHER" id="PTHR30182">
    <property type="entry name" value="L-SERINE DEHYDRATASE"/>
    <property type="match status" value="1"/>
</dbReference>
<dbReference type="InterPro" id="IPR004642">
    <property type="entry name" value="Ser_deHydtase_asu"/>
</dbReference>
<dbReference type="InterPro" id="IPR005130">
    <property type="entry name" value="Ser_deHydtase-like_asu"/>
</dbReference>
<reference evidence="13 14" key="1">
    <citation type="submission" date="2016-09" db="EMBL/GenBank/DDBJ databases">
        <title>Desulfuribacillus arsenicus sp. nov., an obligately anaerobic, dissimilatory arsenic- and antimonate-reducing bacterium isolated from anoxic sediments.</title>
        <authorList>
            <person name="Abin C.A."/>
            <person name="Hollibaugh J.T."/>
        </authorList>
    </citation>
    <scope>NUCLEOTIDE SEQUENCE [LARGE SCALE GENOMIC DNA]</scope>
    <source>
        <strain evidence="13 14">MLFW-2</strain>
    </source>
</reference>
<evidence type="ECO:0000313" key="13">
    <source>
        <dbReference type="EMBL" id="OEH86693.1"/>
    </source>
</evidence>
<dbReference type="GO" id="GO:0051539">
    <property type="term" value="F:4 iron, 4 sulfur cluster binding"/>
    <property type="evidence" value="ECO:0007669"/>
    <property type="project" value="UniProtKB-UniRule"/>
</dbReference>
<dbReference type="EC" id="4.3.1.17" evidence="11"/>
<dbReference type="GO" id="GO:0003941">
    <property type="term" value="F:L-serine ammonia-lyase activity"/>
    <property type="evidence" value="ECO:0007669"/>
    <property type="project" value="UniProtKB-UniRule"/>
</dbReference>
<dbReference type="NCBIfam" id="TIGR00718">
    <property type="entry name" value="sda_alpha"/>
    <property type="match status" value="1"/>
</dbReference>
<evidence type="ECO:0000256" key="10">
    <source>
        <dbReference type="ARBA" id="ARBA00049406"/>
    </source>
</evidence>
<keyword evidence="6 11" id="KW-0479">Metal-binding</keyword>
<organism evidence="13 14">
    <name type="scientific">Desulfuribacillus stibiiarsenatis</name>
    <dbReference type="NCBI Taxonomy" id="1390249"/>
    <lineage>
        <taxon>Bacteria</taxon>
        <taxon>Bacillati</taxon>
        <taxon>Bacillota</taxon>
        <taxon>Desulfuribacillia</taxon>
        <taxon>Desulfuribacillales</taxon>
        <taxon>Desulfuribacillaceae</taxon>
        <taxon>Desulfuribacillus</taxon>
    </lineage>
</organism>
<keyword evidence="5 11" id="KW-0004">4Fe-4S</keyword>
<evidence type="ECO:0000256" key="5">
    <source>
        <dbReference type="ARBA" id="ARBA00022485"/>
    </source>
</evidence>
<comment type="similarity">
    <text evidence="3 11">Belongs to the iron-sulfur dependent L-serine dehydratase family.</text>
</comment>
<evidence type="ECO:0000256" key="8">
    <source>
        <dbReference type="ARBA" id="ARBA00023014"/>
    </source>
</evidence>
<protein>
    <recommendedName>
        <fullName evidence="11">L-serine dehydratase</fullName>
        <ecNumber evidence="11">4.3.1.17</ecNumber>
    </recommendedName>
</protein>
<keyword evidence="9 11" id="KW-0456">Lyase</keyword>
<proteinExistence type="inferred from homology"/>
<dbReference type="Proteomes" id="UP000095255">
    <property type="component" value="Unassembled WGS sequence"/>
</dbReference>
<dbReference type="AlphaFoldDB" id="A0A1E5L9S0"/>
<keyword evidence="8 11" id="KW-0411">Iron-sulfur</keyword>
<dbReference type="GO" id="GO:0046872">
    <property type="term" value="F:metal ion binding"/>
    <property type="evidence" value="ECO:0007669"/>
    <property type="project" value="UniProtKB-KW"/>
</dbReference>
<evidence type="ECO:0000256" key="1">
    <source>
        <dbReference type="ARBA" id="ARBA00001966"/>
    </source>
</evidence>
<evidence type="ECO:0000256" key="11">
    <source>
        <dbReference type="RuleBase" id="RU366059"/>
    </source>
</evidence>
<dbReference type="RefSeq" id="WP_069701059.1">
    <property type="nucleotide sequence ID" value="NZ_MJAT01000002.1"/>
</dbReference>
<comment type="cofactor">
    <cofactor evidence="1 11">
        <name>[4Fe-4S] cluster</name>
        <dbReference type="ChEBI" id="CHEBI:49883"/>
    </cofactor>
</comment>
<evidence type="ECO:0000256" key="3">
    <source>
        <dbReference type="ARBA" id="ARBA00008636"/>
    </source>
</evidence>
<comment type="pathway">
    <text evidence="2">Carbohydrate biosynthesis; gluconeogenesis.</text>
</comment>
<keyword evidence="4 11" id="KW-0312">Gluconeogenesis</keyword>
<evidence type="ECO:0000313" key="14">
    <source>
        <dbReference type="Proteomes" id="UP000095255"/>
    </source>
</evidence>
<evidence type="ECO:0000256" key="9">
    <source>
        <dbReference type="ARBA" id="ARBA00023239"/>
    </source>
</evidence>
<accession>A0A1E5L9S0</accession>
<dbReference type="PANTHER" id="PTHR30182:SF1">
    <property type="entry name" value="L-SERINE DEHYDRATASE 1"/>
    <property type="match status" value="1"/>
</dbReference>
<evidence type="ECO:0000256" key="2">
    <source>
        <dbReference type="ARBA" id="ARBA00004742"/>
    </source>
</evidence>
<evidence type="ECO:0000256" key="7">
    <source>
        <dbReference type="ARBA" id="ARBA00023004"/>
    </source>
</evidence>
<comment type="caution">
    <text evidence="13">The sequence shown here is derived from an EMBL/GenBank/DDBJ whole genome shotgun (WGS) entry which is preliminary data.</text>
</comment>
<sequence length="292" mass="30284">MFQTIEDIIQLADNSNDSISEIMMKQEEMISGRSRLEIWSRMESIFDVMERAIEKGTTENVVSRSGLSGGSAVKVAEYLELKKTLSGPTILSAVKNALATSEVNAAMGIICATPTAGAAGVVPGCLFSARDTLSLTKEQQIRFLFTTGAIGYVIANQATVSGAVGGCQAEIGSATAMAAGALVEAAGGSAMQSAHAISFALQSMLGLVCDPVAGLVEIPCIQRNATGASIAMVAADMALAGCEFPIPADEVIEAMYNVGKTIPYTLRETALGGLAKTKTGKSMAQRISSDKQ</sequence>
<keyword evidence="7 11" id="KW-0408">Iron</keyword>
<dbReference type="OrthoDB" id="9805537at2"/>
<dbReference type="GO" id="GO:0006094">
    <property type="term" value="P:gluconeogenesis"/>
    <property type="evidence" value="ECO:0007669"/>
    <property type="project" value="UniProtKB-KW"/>
</dbReference>
<name>A0A1E5L9S0_9FIRM</name>
<dbReference type="InterPro" id="IPR051318">
    <property type="entry name" value="Fe-S_L-Ser"/>
</dbReference>
<evidence type="ECO:0000256" key="6">
    <source>
        <dbReference type="ARBA" id="ARBA00022723"/>
    </source>
</evidence>
<dbReference type="Pfam" id="PF03313">
    <property type="entry name" value="SDH_alpha"/>
    <property type="match status" value="1"/>
</dbReference>
<evidence type="ECO:0000256" key="4">
    <source>
        <dbReference type="ARBA" id="ARBA00022432"/>
    </source>
</evidence>
<keyword evidence="14" id="KW-1185">Reference proteome</keyword>
<gene>
    <name evidence="13" type="ORF">BHU72_10440</name>
</gene>
<dbReference type="EMBL" id="MJAT01000002">
    <property type="protein sequence ID" value="OEH86693.1"/>
    <property type="molecule type" value="Genomic_DNA"/>
</dbReference>
<feature type="domain" description="Serine dehydratase-like alpha subunit" evidence="12">
    <location>
        <begin position="18"/>
        <end position="275"/>
    </location>
</feature>
<dbReference type="STRING" id="1390249.BHU72_10440"/>
<evidence type="ECO:0000259" key="12">
    <source>
        <dbReference type="Pfam" id="PF03313"/>
    </source>
</evidence>